<comment type="similarity">
    <text evidence="5">Belongs to the protein N5-glutamine methyltransferase family. PrmC subfamily.</text>
</comment>
<dbReference type="CDD" id="cd02440">
    <property type="entry name" value="AdoMet_MTases"/>
    <property type="match status" value="1"/>
</dbReference>
<dbReference type="InterPro" id="IPR002052">
    <property type="entry name" value="DNA_methylase_N6_adenine_CS"/>
</dbReference>
<dbReference type="InterPro" id="IPR019874">
    <property type="entry name" value="RF_methyltr_PrmC"/>
</dbReference>
<evidence type="ECO:0000256" key="4">
    <source>
        <dbReference type="ARBA" id="ARBA00048391"/>
    </source>
</evidence>
<name>S3DLB8_9GAMM</name>
<dbReference type="Gene3D" id="1.10.8.10">
    <property type="entry name" value="DNA helicase RuvA subunit, C-terminal domain"/>
    <property type="match status" value="1"/>
</dbReference>
<dbReference type="SUPFAM" id="SSF53335">
    <property type="entry name" value="S-adenosyl-L-methionine-dependent methyltransferases"/>
    <property type="match status" value="1"/>
</dbReference>
<dbReference type="FunFam" id="3.40.50.150:FF:000053">
    <property type="entry name" value="Release factor glutamine methyltransferase"/>
    <property type="match status" value="1"/>
</dbReference>
<dbReference type="InterPro" id="IPR029063">
    <property type="entry name" value="SAM-dependent_MTases_sf"/>
</dbReference>
<dbReference type="Proteomes" id="UP000053688">
    <property type="component" value="Unassembled WGS sequence"/>
</dbReference>
<dbReference type="PANTHER" id="PTHR18895:SF74">
    <property type="entry name" value="MTRF1L RELEASE FACTOR GLUTAMINE METHYLTRANSFERASE"/>
    <property type="match status" value="1"/>
</dbReference>
<dbReference type="NCBIfam" id="TIGR00536">
    <property type="entry name" value="hemK_fam"/>
    <property type="match status" value="1"/>
</dbReference>
<comment type="catalytic activity">
    <reaction evidence="4 5">
        <text>L-glutaminyl-[peptide chain release factor] + S-adenosyl-L-methionine = N(5)-methyl-L-glutaminyl-[peptide chain release factor] + S-adenosyl-L-homocysteine + H(+)</text>
        <dbReference type="Rhea" id="RHEA:42896"/>
        <dbReference type="Rhea" id="RHEA-COMP:10271"/>
        <dbReference type="Rhea" id="RHEA-COMP:10272"/>
        <dbReference type="ChEBI" id="CHEBI:15378"/>
        <dbReference type="ChEBI" id="CHEBI:30011"/>
        <dbReference type="ChEBI" id="CHEBI:57856"/>
        <dbReference type="ChEBI" id="CHEBI:59789"/>
        <dbReference type="ChEBI" id="CHEBI:61891"/>
        <dbReference type="EC" id="2.1.1.297"/>
    </reaction>
</comment>
<dbReference type="InterPro" id="IPR007848">
    <property type="entry name" value="Small_mtfrase_dom"/>
</dbReference>
<reference evidence="8 9" key="1">
    <citation type="journal article" date="2014" name="Environ. Microbiol.">
        <title>Genomic signatures of obligate host dependence in the luminous bacterial symbiont of a vertebrate.</title>
        <authorList>
            <person name="Hendry T.A."/>
            <person name="de Wet J.R."/>
            <person name="Dunlap P.V."/>
        </authorList>
    </citation>
    <scope>NUCLEOTIDE SEQUENCE [LARGE SCALE GENOMIC DNA]</scope>
    <source>
        <strain evidence="8 9">Akat1</strain>
    </source>
</reference>
<dbReference type="HAMAP" id="MF_02126">
    <property type="entry name" value="RF_methyltr_PrmC"/>
    <property type="match status" value="1"/>
</dbReference>
<feature type="domain" description="Methyltransferase small" evidence="6">
    <location>
        <begin position="105"/>
        <end position="201"/>
    </location>
</feature>
<evidence type="ECO:0000256" key="5">
    <source>
        <dbReference type="HAMAP-Rule" id="MF_02126"/>
    </source>
</evidence>
<proteinExistence type="inferred from homology"/>
<accession>S3DLB8</accession>
<evidence type="ECO:0000256" key="2">
    <source>
        <dbReference type="ARBA" id="ARBA00022679"/>
    </source>
</evidence>
<dbReference type="Pfam" id="PF05175">
    <property type="entry name" value="MTS"/>
    <property type="match status" value="1"/>
</dbReference>
<feature type="binding site" evidence="5">
    <location>
        <position position="150"/>
    </location>
    <ligand>
        <name>S-adenosyl-L-methionine</name>
        <dbReference type="ChEBI" id="CHEBI:59789"/>
    </ligand>
</feature>
<dbReference type="PROSITE" id="PS00092">
    <property type="entry name" value="N6_MTASE"/>
    <property type="match status" value="1"/>
</dbReference>
<evidence type="ECO:0000313" key="9">
    <source>
        <dbReference type="Proteomes" id="UP000053688"/>
    </source>
</evidence>
<sequence length="289" mass="32732">MKTKIISFPNIELTLKFAVNQLRKSGSSSPYLDASILLSYVLVKSRSYLFTWPNRLLKPSQFYLFNQLLSRRLSGEPIAYIVGEREFWSLPFKVSSSTLIPRPDTELLIEIALDKTYNQKGFILDLGTGVGIIALVLAFEMPKRDIFGIDINPEAKLLAVENASRLGITNVKFFVGNWFEAINNDIKFSLIVSNPPYLKKDDLYSAQGDIRFEPVSALVANDEGLSDIKYIAKNSLVHLEHLGWLILEHAYDQGKAVRDILLSLGYQKVLTKKDYAQNDRVTFGQFSKK</sequence>
<keyword evidence="2 5" id="KW-0808">Transferase</keyword>
<dbReference type="STRING" id="28176.CF66_4051"/>
<dbReference type="Gene3D" id="3.40.50.150">
    <property type="entry name" value="Vaccinia Virus protein VP39"/>
    <property type="match status" value="1"/>
</dbReference>
<evidence type="ECO:0000259" key="7">
    <source>
        <dbReference type="Pfam" id="PF17827"/>
    </source>
</evidence>
<feature type="binding site" evidence="5">
    <location>
        <position position="178"/>
    </location>
    <ligand>
        <name>S-adenosyl-L-methionine</name>
        <dbReference type="ChEBI" id="CHEBI:59789"/>
    </ligand>
</feature>
<dbReference type="RefSeq" id="WP_016503747.1">
    <property type="nucleotide sequence ID" value="NZ_AMSD01000001.1"/>
</dbReference>
<dbReference type="PANTHER" id="PTHR18895">
    <property type="entry name" value="HEMK METHYLTRANSFERASE"/>
    <property type="match status" value="1"/>
</dbReference>
<dbReference type="GO" id="GO:0102559">
    <property type="term" value="F:peptide chain release factor N(5)-glutamine methyltransferase activity"/>
    <property type="evidence" value="ECO:0007669"/>
    <property type="project" value="UniProtKB-EC"/>
</dbReference>
<organism evidence="8 9">
    <name type="scientific">Candidatus Photodesmus katoptron Akat1</name>
    <dbReference type="NCBI Taxonomy" id="1236703"/>
    <lineage>
        <taxon>Bacteria</taxon>
        <taxon>Pseudomonadati</taxon>
        <taxon>Pseudomonadota</taxon>
        <taxon>Gammaproteobacteria</taxon>
        <taxon>Vibrionales</taxon>
        <taxon>Vibrionaceae</taxon>
        <taxon>Candidatus Photodesmus</taxon>
    </lineage>
</organism>
<protein>
    <recommendedName>
        <fullName evidence="5">Release factor glutamine methyltransferase</fullName>
        <shortName evidence="5">RF MTase</shortName>
        <ecNumber evidence="5">2.1.1.297</ecNumber>
    </recommendedName>
    <alternativeName>
        <fullName evidence="5">N5-glutamine methyltransferase PrmC</fullName>
    </alternativeName>
    <alternativeName>
        <fullName evidence="5">Protein-(glutamine-N5) MTase PrmC</fullName>
    </alternativeName>
    <alternativeName>
        <fullName evidence="5">Protein-glutamine N-methyltransferase PrmC</fullName>
    </alternativeName>
</protein>
<dbReference type="PATRIC" id="fig|1236703.3.peg.408"/>
<feature type="domain" description="Release factor glutamine methyltransferase N-terminal" evidence="7">
    <location>
        <begin position="15"/>
        <end position="83"/>
    </location>
</feature>
<gene>
    <name evidence="8" type="primary">hemK</name>
    <name evidence="5" type="synonym">prmC</name>
    <name evidence="8" type="ORF">O1U_0412</name>
</gene>
<dbReference type="InterPro" id="IPR004556">
    <property type="entry name" value="HemK-like"/>
</dbReference>
<evidence type="ECO:0000259" key="6">
    <source>
        <dbReference type="Pfam" id="PF05175"/>
    </source>
</evidence>
<dbReference type="EMBL" id="AMSD01000001">
    <property type="protein sequence ID" value="EPE37949.1"/>
    <property type="molecule type" value="Genomic_DNA"/>
</dbReference>
<feature type="binding site" evidence="5">
    <location>
        <begin position="194"/>
        <end position="197"/>
    </location>
    <ligand>
        <name>substrate</name>
    </ligand>
</feature>
<evidence type="ECO:0000313" key="8">
    <source>
        <dbReference type="EMBL" id="EPE37949.1"/>
    </source>
</evidence>
<dbReference type="GO" id="GO:0003676">
    <property type="term" value="F:nucleic acid binding"/>
    <property type="evidence" value="ECO:0007669"/>
    <property type="project" value="InterPro"/>
</dbReference>
<dbReference type="Pfam" id="PF17827">
    <property type="entry name" value="PrmC_N"/>
    <property type="match status" value="1"/>
</dbReference>
<dbReference type="NCBIfam" id="TIGR03534">
    <property type="entry name" value="RF_mod_PrmC"/>
    <property type="match status" value="1"/>
</dbReference>
<feature type="binding site" evidence="5">
    <location>
        <position position="194"/>
    </location>
    <ligand>
        <name>S-adenosyl-L-methionine</name>
        <dbReference type="ChEBI" id="CHEBI:59789"/>
    </ligand>
</feature>
<dbReference type="EC" id="2.1.1.297" evidence="5"/>
<comment type="function">
    <text evidence="5">Methylates the class 1 translation termination release factors RF1/PrfA and RF2/PrfB on the glutamine residue of the universally conserved GGQ motif.</text>
</comment>
<feature type="binding site" evidence="5">
    <location>
        <begin position="127"/>
        <end position="131"/>
    </location>
    <ligand>
        <name>S-adenosyl-L-methionine</name>
        <dbReference type="ChEBI" id="CHEBI:59789"/>
    </ligand>
</feature>
<dbReference type="AlphaFoldDB" id="S3DLB8"/>
<keyword evidence="3 5" id="KW-0949">S-adenosyl-L-methionine</keyword>
<keyword evidence="1 5" id="KW-0489">Methyltransferase</keyword>
<dbReference type="InterPro" id="IPR040758">
    <property type="entry name" value="PrmC_N"/>
</dbReference>
<dbReference type="InterPro" id="IPR050320">
    <property type="entry name" value="N5-glutamine_MTase"/>
</dbReference>
<comment type="caution">
    <text evidence="8">The sequence shown here is derived from an EMBL/GenBank/DDBJ whole genome shotgun (WGS) entry which is preliminary data.</text>
</comment>
<dbReference type="GO" id="GO:0032259">
    <property type="term" value="P:methylation"/>
    <property type="evidence" value="ECO:0007669"/>
    <property type="project" value="UniProtKB-KW"/>
</dbReference>
<evidence type="ECO:0000256" key="1">
    <source>
        <dbReference type="ARBA" id="ARBA00022603"/>
    </source>
</evidence>
<evidence type="ECO:0000256" key="3">
    <source>
        <dbReference type="ARBA" id="ARBA00022691"/>
    </source>
</evidence>
<keyword evidence="9" id="KW-1185">Reference proteome</keyword>
<dbReference type="eggNOG" id="COG2890">
    <property type="taxonomic scope" value="Bacteria"/>
</dbReference>